<dbReference type="PANTHER" id="PTHR39639">
    <property type="entry name" value="CHROMOSOME 16, WHOLE GENOME SHOTGUN SEQUENCE"/>
    <property type="match status" value="1"/>
</dbReference>
<dbReference type="Pfam" id="PF03235">
    <property type="entry name" value="GmrSD_N"/>
    <property type="match status" value="1"/>
</dbReference>
<dbReference type="InterPro" id="IPR004919">
    <property type="entry name" value="GmrSD_N"/>
</dbReference>
<feature type="domain" description="GmrSD restriction endonucleases N-terminal" evidence="1">
    <location>
        <begin position="42"/>
        <end position="180"/>
    </location>
</feature>
<organism evidence="2">
    <name type="scientific">Streptomyces sp. R39</name>
    <dbReference type="NCBI Taxonomy" id="3238631"/>
    <lineage>
        <taxon>Bacteria</taxon>
        <taxon>Bacillati</taxon>
        <taxon>Actinomycetota</taxon>
        <taxon>Actinomycetes</taxon>
        <taxon>Kitasatosporales</taxon>
        <taxon>Streptomycetaceae</taxon>
        <taxon>Streptomyces</taxon>
    </lineage>
</organism>
<protein>
    <submittedName>
        <fullName evidence="2">DUF262 domain-containing protein</fullName>
    </submittedName>
</protein>
<dbReference type="PANTHER" id="PTHR39639:SF1">
    <property type="entry name" value="DUF262 DOMAIN-CONTAINING PROTEIN"/>
    <property type="match status" value="1"/>
</dbReference>
<gene>
    <name evidence="2" type="ORF">AB5J52_25765</name>
</gene>
<reference evidence="2" key="1">
    <citation type="submission" date="2024-07" db="EMBL/GenBank/DDBJ databases">
        <authorList>
            <person name="Yu S.T."/>
        </authorList>
    </citation>
    <scope>NUCLEOTIDE SEQUENCE</scope>
    <source>
        <strain evidence="2">R39</strain>
    </source>
</reference>
<evidence type="ECO:0000313" key="2">
    <source>
        <dbReference type="EMBL" id="XDQ45384.1"/>
    </source>
</evidence>
<sequence length="357" mass="40330">MQGQDRNEELTSEEIQENWQIAKADIRTGAMDFSIDSLVRIFEQGDLVIPPFARRNVWTSSQNSQFIESLLLNIPVPSLFFAEDPDTYKYSVLDGTQRLDAVLSYVKGEYPLQGLESLASANGLKFGELPHRMQRHLLMCTMRAVIVAATSTSDVTTAVFSRLNTGGTQLTTQEIRNAIHQGPFNSLTVELAETEDFRRALGMSSGGIRHMRDAELILRYFWLTDEASDSAPSPQELTRYLQRKNESSPAEIEKYRESFAVSLVKCLTAFGDEAFRRWLPRQERVESRFSTPLYDAQMLAVRNFSTSEIDQNSAQIRLGMRDLFTDPEFGAILAPSSKHHLMSRVNAIVAMIESIAR</sequence>
<dbReference type="AlphaFoldDB" id="A0AB39QRY1"/>
<proteinExistence type="predicted"/>
<accession>A0AB39QRY1</accession>
<evidence type="ECO:0000259" key="1">
    <source>
        <dbReference type="Pfam" id="PF03235"/>
    </source>
</evidence>
<dbReference type="RefSeq" id="WP_369224159.1">
    <property type="nucleotide sequence ID" value="NZ_CP163441.1"/>
</dbReference>
<name>A0AB39QRY1_9ACTN</name>
<dbReference type="EMBL" id="CP163441">
    <property type="protein sequence ID" value="XDQ45384.1"/>
    <property type="molecule type" value="Genomic_DNA"/>
</dbReference>